<reference evidence="5" key="1">
    <citation type="submission" date="2018-09" db="EMBL/GenBank/DDBJ databases">
        <authorList>
            <person name="Zhu H."/>
        </authorList>
    </citation>
    <scope>NUCLEOTIDE SEQUENCE [LARGE SCALE GENOMIC DNA]</scope>
    <source>
        <strain evidence="5">K2R23-3</strain>
    </source>
</reference>
<dbReference type="Proteomes" id="UP000265725">
    <property type="component" value="Chromosome"/>
</dbReference>
<dbReference type="SUPFAM" id="SSF52317">
    <property type="entry name" value="Class I glutamine amidotransferase-like"/>
    <property type="match status" value="1"/>
</dbReference>
<name>A0A385YRR7_9BACL</name>
<proteinExistence type="predicted"/>
<dbReference type="AlphaFoldDB" id="A0A385YRR7"/>
<evidence type="ECO:0000313" key="4">
    <source>
        <dbReference type="EMBL" id="AYC29080.1"/>
    </source>
</evidence>
<protein>
    <recommendedName>
        <fullName evidence="3">DUF7408 domain-containing protein</fullName>
    </recommendedName>
</protein>
<keyword evidence="2" id="KW-0732">Signal</keyword>
<dbReference type="EMBL" id="CP032418">
    <property type="protein sequence ID" value="AYC29080.1"/>
    <property type="molecule type" value="Genomic_DNA"/>
</dbReference>
<keyword evidence="1" id="KW-0812">Transmembrane</keyword>
<feature type="chain" id="PRO_5017405987" description="DUF7408 domain-containing protein" evidence="2">
    <location>
        <begin position="28"/>
        <end position="801"/>
    </location>
</feature>
<feature type="transmembrane region" description="Helical" evidence="1">
    <location>
        <begin position="374"/>
        <end position="394"/>
    </location>
</feature>
<sequence length="801" mass="87149">MKMIHMFKGMIAALLILFLLPANAVFAAPKLSVQAEAGFQNATKYNSGVPLVVTVKNDGDAFTGDFVIDAPEGYGIGSAKAVPFSIGANETKTIQVSLGGLNGDYGYNGTQNQMFYFYEGGWESGDEIPYTGKKSVTPQTFGPESTFIFTLTSSADRLAALSTVKKPMSGDSKVFHLAQMKNRSLPDSASSYAMGDVMVIDEYVVADEEEAVQQAILDWVHAGGVLLVGASNNVKAEVGMLGDMLPLSMTSTQKTLNKTVIEKLAKGTEFKADLPYFASTLTNGSSALLTSDTDTVIGLKQVGKGAIIQTAFSLGDEPFSKEGQAATKVYTTLLASSGLFQSNNGYMQNAKENLSYELGEMNELFPSFQLSTGVMIGLVILYILLIGPVLYILLRWKDKREHAWWIIPIVSVVISLMIFMYGAKDRLVKPQIQQLSFYEVLPDQSLSGYYVNTLLSNKSGNFTFEAEQGTSMVHSKRNSLFGGQGNNQLTSIIEDGENTDTLTLRNVGYWSVNTVLGETTIPKQGQFVTDIKVQDKKVTGTIKNEFPFNLYDVSVWSGAKLWNVGDLKAGETATVDLTIKTSSLAPSSPPSYNMGYAPVKNAADLPKERLNRAINTAANYRQRDAAPSIVGYTKDAIVPVSLNNGNAEIDAINVVYQPFKPTTIFTGEVTLPANLLSVSLSPENDSVGYMNKIGTDNYEWSLMTGSYIYEVKVPTSISLPSMTWSEISIANTDINSMTLEIWNTKTEAYEEVKSGRVTIAENAGQYISTEGTLRFRIAKNGDNGNDYTRLPEVRLKGDVSK</sequence>
<dbReference type="Pfam" id="PF24157">
    <property type="entry name" value="DUF7408"/>
    <property type="match status" value="1"/>
</dbReference>
<evidence type="ECO:0000259" key="3">
    <source>
        <dbReference type="Pfam" id="PF24157"/>
    </source>
</evidence>
<accession>A0A385YRR7</accession>
<feature type="signal peptide" evidence="2">
    <location>
        <begin position="1"/>
        <end position="27"/>
    </location>
</feature>
<dbReference type="InterPro" id="IPR055831">
    <property type="entry name" value="DUF7408"/>
</dbReference>
<organism evidence="4 5">
    <name type="scientific">Paenisporosarcina cavernae</name>
    <dbReference type="NCBI Taxonomy" id="2320858"/>
    <lineage>
        <taxon>Bacteria</taxon>
        <taxon>Bacillati</taxon>
        <taxon>Bacillota</taxon>
        <taxon>Bacilli</taxon>
        <taxon>Bacillales</taxon>
        <taxon>Caryophanaceae</taxon>
        <taxon>Paenisporosarcina</taxon>
    </lineage>
</organism>
<keyword evidence="5" id="KW-1185">Reference proteome</keyword>
<evidence type="ECO:0000256" key="1">
    <source>
        <dbReference type="SAM" id="Phobius"/>
    </source>
</evidence>
<keyword evidence="1" id="KW-1133">Transmembrane helix</keyword>
<dbReference type="InterPro" id="IPR029062">
    <property type="entry name" value="Class_I_gatase-like"/>
</dbReference>
<gene>
    <name evidence="4" type="ORF">D3873_04005</name>
</gene>
<evidence type="ECO:0000313" key="5">
    <source>
        <dbReference type="Proteomes" id="UP000265725"/>
    </source>
</evidence>
<evidence type="ECO:0000256" key="2">
    <source>
        <dbReference type="SAM" id="SignalP"/>
    </source>
</evidence>
<dbReference type="RefSeq" id="WP_119882821.1">
    <property type="nucleotide sequence ID" value="NZ_CP032418.1"/>
</dbReference>
<feature type="domain" description="DUF7408" evidence="3">
    <location>
        <begin position="196"/>
        <end position="319"/>
    </location>
</feature>
<dbReference type="KEGG" id="paek:D3873_04005"/>
<feature type="transmembrane region" description="Helical" evidence="1">
    <location>
        <begin position="403"/>
        <end position="423"/>
    </location>
</feature>
<keyword evidence="1" id="KW-0472">Membrane</keyword>
<dbReference type="OrthoDB" id="137965at2"/>